<comment type="caution">
    <text evidence="2">The sequence shown here is derived from an EMBL/GenBank/DDBJ whole genome shotgun (WGS) entry which is preliminary data.</text>
</comment>
<evidence type="ECO:0000313" key="2">
    <source>
        <dbReference type="EMBL" id="KGJ79290.1"/>
    </source>
</evidence>
<gene>
    <name evidence="2" type="ORF">GY21_05725</name>
</gene>
<evidence type="ECO:0000313" key="3">
    <source>
        <dbReference type="Proteomes" id="UP000029864"/>
    </source>
</evidence>
<dbReference type="GO" id="GO:0003723">
    <property type="term" value="F:RNA binding"/>
    <property type="evidence" value="ECO:0007669"/>
    <property type="project" value="InterPro"/>
</dbReference>
<accession>A0A099JMD0</accession>
<dbReference type="eggNOG" id="COG5002">
    <property type="taxonomic scope" value="Bacteria"/>
</dbReference>
<dbReference type="SMART" id="SM01012">
    <property type="entry name" value="ANTAR"/>
    <property type="match status" value="1"/>
</dbReference>
<dbReference type="AlphaFoldDB" id="A0A099JMD0"/>
<reference evidence="2 3" key="1">
    <citation type="submission" date="2014-08" db="EMBL/GenBank/DDBJ databases">
        <authorList>
            <person name="Sisinthy S."/>
        </authorList>
    </citation>
    <scope>NUCLEOTIDE SEQUENCE [LARGE SCALE GENOMIC DNA]</scope>
    <source>
        <strain evidence="2 3">RuG17</strain>
    </source>
</reference>
<feature type="domain" description="ANTAR" evidence="1">
    <location>
        <begin position="219"/>
        <end position="274"/>
    </location>
</feature>
<dbReference type="InterPro" id="IPR005561">
    <property type="entry name" value="ANTAR"/>
</dbReference>
<proteinExistence type="predicted"/>
<protein>
    <recommendedName>
        <fullName evidence="1">ANTAR domain-containing protein</fullName>
    </recommendedName>
</protein>
<organism evidence="2 3">
    <name type="scientific">Cryobacterium roopkundense</name>
    <dbReference type="NCBI Taxonomy" id="1001240"/>
    <lineage>
        <taxon>Bacteria</taxon>
        <taxon>Bacillati</taxon>
        <taxon>Actinomycetota</taxon>
        <taxon>Actinomycetes</taxon>
        <taxon>Micrococcales</taxon>
        <taxon>Microbacteriaceae</taxon>
        <taxon>Cryobacterium</taxon>
    </lineage>
</organism>
<evidence type="ECO:0000259" key="1">
    <source>
        <dbReference type="SMART" id="SM01012"/>
    </source>
</evidence>
<dbReference type="Pfam" id="PF03861">
    <property type="entry name" value="ANTAR"/>
    <property type="match status" value="1"/>
</dbReference>
<dbReference type="EMBL" id="JPXF01000016">
    <property type="protein sequence ID" value="KGJ79290.1"/>
    <property type="molecule type" value="Genomic_DNA"/>
</dbReference>
<keyword evidence="3" id="KW-1185">Reference proteome</keyword>
<dbReference type="STRING" id="1001240.GY21_05725"/>
<dbReference type="InterPro" id="IPR036388">
    <property type="entry name" value="WH-like_DNA-bd_sf"/>
</dbReference>
<name>A0A099JMD0_9MICO</name>
<dbReference type="Proteomes" id="UP000029864">
    <property type="component" value="Unassembled WGS sequence"/>
</dbReference>
<dbReference type="Pfam" id="PF14417">
    <property type="entry name" value="MEDS"/>
    <property type="match status" value="1"/>
</dbReference>
<sequence length="286" mass="30797">MVALQGRVQEVVMAIEAITLETGAHVVHFHQDNADLITTVGGYAAAAIKAGDAALVVATRDQRVAIAAHLEAAEIDVVEARRVETFVSIDAAATLARFYADGQLDAGKFHTVIGGIIAHIAARTGRTVRCHGSMAALLWDAGAITAAIELEKLWNDLTRELDFSRLCTYLSLSVAGAEHSQARRVICGLHSDVVDNRHQAKRNFRPRQPSAARMSGTLAPLTALTLLHLRPEVHQASGMVSVQLGVDPARALDRLRVFAASRGQTLEEVAKEVVSRQLRFNGPEPQ</sequence>
<dbReference type="Gene3D" id="1.10.10.10">
    <property type="entry name" value="Winged helix-like DNA-binding domain superfamily/Winged helix DNA-binding domain"/>
    <property type="match status" value="1"/>
</dbReference>
<dbReference type="InterPro" id="IPR025847">
    <property type="entry name" value="MEDS_domain"/>
</dbReference>